<accession>D9QQ42</accession>
<keyword evidence="3" id="KW-1185">Reference proteome</keyword>
<dbReference type="Pfam" id="PF01476">
    <property type="entry name" value="LysM"/>
    <property type="match status" value="2"/>
</dbReference>
<feature type="domain" description="LysM" evidence="1">
    <location>
        <begin position="30"/>
        <end position="73"/>
    </location>
</feature>
<dbReference type="PANTHER" id="PTHR33734">
    <property type="entry name" value="LYSM DOMAIN-CONTAINING GPI-ANCHORED PROTEIN 2"/>
    <property type="match status" value="1"/>
</dbReference>
<feature type="domain" description="LysM" evidence="1">
    <location>
        <begin position="78"/>
        <end position="121"/>
    </location>
</feature>
<dbReference type="eggNOG" id="COG3773">
    <property type="taxonomic scope" value="Bacteria"/>
</dbReference>
<dbReference type="RefSeq" id="WP_013278079.1">
    <property type="nucleotide sequence ID" value="NC_014378.1"/>
</dbReference>
<dbReference type="CDD" id="cd00118">
    <property type="entry name" value="LysM"/>
    <property type="match status" value="2"/>
</dbReference>
<dbReference type="AlphaFoldDB" id="D9QQ42"/>
<dbReference type="OrthoDB" id="9785345at2"/>
<sequence length="259" mass="29157">MHKFKFKLPLIIGLIGILIFSSVGIALGSVVHRVSPGENLWTIARWYNTTVNQIKTANNYWSNRITVGQQLVIPGNFKTHRVKPGDSLHKIAHRFSVSINQLRIHNGIWHNIIRSGDILTIPSSTEAKNSYAANTVPNYISDKEFDLLSRLVQAEALGESFEGKVAVAAVVLNRVEDSKFPNTISKVIYQPLAFEPVMNGRIYHPANNESIKAVEAALNGWDPTNNSLYFYNPAKVYSPYNWIWSRSITTRIDNHVFAL</sequence>
<dbReference type="Proteomes" id="UP000001661">
    <property type="component" value="Chromosome"/>
</dbReference>
<dbReference type="HOGENOM" id="CLU_053345_1_0_9"/>
<protein>
    <submittedName>
        <fullName evidence="2">Cell wall hydrolase SleB</fullName>
    </submittedName>
</protein>
<dbReference type="InterPro" id="IPR018392">
    <property type="entry name" value="LysM"/>
</dbReference>
<dbReference type="GO" id="GO:0016787">
    <property type="term" value="F:hydrolase activity"/>
    <property type="evidence" value="ECO:0007669"/>
    <property type="project" value="UniProtKB-KW"/>
</dbReference>
<dbReference type="InterPro" id="IPR011105">
    <property type="entry name" value="Cell_wall_hydrolase_SleB"/>
</dbReference>
<dbReference type="PANTHER" id="PTHR33734:SF22">
    <property type="entry name" value="MEMBRANE-BOUND LYTIC MUREIN TRANSGLYCOSYLASE D"/>
    <property type="match status" value="1"/>
</dbReference>
<name>D9QQ42_ACEAZ</name>
<proteinExistence type="predicted"/>
<organism evidence="2 3">
    <name type="scientific">Acetohalobium arabaticum (strain ATCC 49924 / DSM 5501 / Z-7288)</name>
    <dbReference type="NCBI Taxonomy" id="574087"/>
    <lineage>
        <taxon>Bacteria</taxon>
        <taxon>Bacillati</taxon>
        <taxon>Bacillota</taxon>
        <taxon>Clostridia</taxon>
        <taxon>Halanaerobiales</taxon>
        <taxon>Halobacteroidaceae</taxon>
        <taxon>Acetohalobium</taxon>
    </lineage>
</organism>
<dbReference type="Gene3D" id="3.10.350.10">
    <property type="entry name" value="LysM domain"/>
    <property type="match status" value="2"/>
</dbReference>
<dbReference type="SUPFAM" id="SSF54106">
    <property type="entry name" value="LysM domain"/>
    <property type="match status" value="2"/>
</dbReference>
<dbReference type="InterPro" id="IPR042047">
    <property type="entry name" value="SleB_dom1"/>
</dbReference>
<dbReference type="Gene3D" id="1.10.10.2520">
    <property type="entry name" value="Cell wall hydrolase SleB, domain 1"/>
    <property type="match status" value="1"/>
</dbReference>
<dbReference type="SMART" id="SM00257">
    <property type="entry name" value="LysM"/>
    <property type="match status" value="2"/>
</dbReference>
<dbReference type="CAZy" id="CBM50">
    <property type="family name" value="Carbohydrate-Binding Module Family 50"/>
</dbReference>
<dbReference type="eggNOG" id="COG1388">
    <property type="taxonomic scope" value="Bacteria"/>
</dbReference>
<dbReference type="Pfam" id="PF07486">
    <property type="entry name" value="Hydrolase_2"/>
    <property type="match status" value="1"/>
</dbReference>
<gene>
    <name evidence="2" type="ordered locus">Acear_1110</name>
</gene>
<dbReference type="PROSITE" id="PS51782">
    <property type="entry name" value="LYSM"/>
    <property type="match status" value="2"/>
</dbReference>
<evidence type="ECO:0000259" key="1">
    <source>
        <dbReference type="PROSITE" id="PS51782"/>
    </source>
</evidence>
<evidence type="ECO:0000313" key="2">
    <source>
        <dbReference type="EMBL" id="ADL12633.1"/>
    </source>
</evidence>
<dbReference type="InterPro" id="IPR036779">
    <property type="entry name" value="LysM_dom_sf"/>
</dbReference>
<dbReference type="Gene3D" id="6.20.240.60">
    <property type="match status" value="1"/>
</dbReference>
<dbReference type="KEGG" id="aar:Acear_1110"/>
<evidence type="ECO:0000313" key="3">
    <source>
        <dbReference type="Proteomes" id="UP000001661"/>
    </source>
</evidence>
<dbReference type="EMBL" id="CP002105">
    <property type="protein sequence ID" value="ADL12633.1"/>
    <property type="molecule type" value="Genomic_DNA"/>
</dbReference>
<reference evidence="2 3" key="1">
    <citation type="journal article" date="2010" name="Stand. Genomic Sci.">
        <title>Complete genome sequence of Acetohalobium arabaticum type strain (Z-7288).</title>
        <authorList>
            <person name="Sikorski J."/>
            <person name="Lapidus A."/>
            <person name="Chertkov O."/>
            <person name="Lucas S."/>
            <person name="Copeland A."/>
            <person name="Glavina Del Rio T."/>
            <person name="Nolan M."/>
            <person name="Tice H."/>
            <person name="Cheng J.F."/>
            <person name="Han C."/>
            <person name="Brambilla E."/>
            <person name="Pitluck S."/>
            <person name="Liolios K."/>
            <person name="Ivanova N."/>
            <person name="Mavromatis K."/>
            <person name="Mikhailova N."/>
            <person name="Pati A."/>
            <person name="Bruce D."/>
            <person name="Detter C."/>
            <person name="Tapia R."/>
            <person name="Goodwin L."/>
            <person name="Chen A."/>
            <person name="Palaniappan K."/>
            <person name="Land M."/>
            <person name="Hauser L."/>
            <person name="Chang Y.J."/>
            <person name="Jeffries C.D."/>
            <person name="Rohde M."/>
            <person name="Goker M."/>
            <person name="Spring S."/>
            <person name="Woyke T."/>
            <person name="Bristow J."/>
            <person name="Eisen J.A."/>
            <person name="Markowitz V."/>
            <person name="Hugenholtz P."/>
            <person name="Kyrpides N.C."/>
            <person name="Klenk H.P."/>
        </authorList>
    </citation>
    <scope>NUCLEOTIDE SEQUENCE [LARGE SCALE GENOMIC DNA]</scope>
    <source>
        <strain evidence="3">ATCC 49924 / DSM 5501 / Z-7288</strain>
    </source>
</reference>
<keyword evidence="2" id="KW-0378">Hydrolase</keyword>
<dbReference type="STRING" id="574087.Acear_1110"/>